<keyword evidence="2" id="KW-0032">Aminotransferase</keyword>
<dbReference type="GO" id="GO:0008483">
    <property type="term" value="F:transaminase activity"/>
    <property type="evidence" value="ECO:0007669"/>
    <property type="project" value="UniProtKB-KW"/>
</dbReference>
<accession>A0ABR2MDD0</accession>
<comment type="caution">
    <text evidence="2">The sequence shown here is derived from an EMBL/GenBank/DDBJ whole genome shotgun (WGS) entry which is preliminary data.</text>
</comment>
<dbReference type="Gene3D" id="3.90.1150.10">
    <property type="entry name" value="Aspartate Aminotransferase, domain 1"/>
    <property type="match status" value="1"/>
</dbReference>
<dbReference type="EMBL" id="JBBWWR010000009">
    <property type="protein sequence ID" value="KAK8962041.1"/>
    <property type="molecule type" value="Genomic_DNA"/>
</dbReference>
<evidence type="ECO:0000256" key="1">
    <source>
        <dbReference type="SAM" id="MobiDB-lite"/>
    </source>
</evidence>
<evidence type="ECO:0000313" key="3">
    <source>
        <dbReference type="Proteomes" id="UP001412067"/>
    </source>
</evidence>
<protein>
    <submittedName>
        <fullName evidence="2">Glutamate--glyoxylate aminotransferase 2</fullName>
    </submittedName>
</protein>
<dbReference type="Proteomes" id="UP001412067">
    <property type="component" value="Unassembled WGS sequence"/>
</dbReference>
<keyword evidence="2" id="KW-0808">Transferase</keyword>
<dbReference type="InterPro" id="IPR015422">
    <property type="entry name" value="PyrdxlP-dep_Trfase_small"/>
</dbReference>
<feature type="region of interest" description="Disordered" evidence="1">
    <location>
        <begin position="79"/>
        <end position="102"/>
    </location>
</feature>
<name>A0ABR2MDD0_9ASPA</name>
<gene>
    <name evidence="2" type="primary">GGAT2</name>
    <name evidence="2" type="ORF">KSP40_PGU012435</name>
</gene>
<sequence>MPPKPLDYESLNDNVKKVAYAVRGELYLRASEHQKEGEKNSIEWKIFLKEREVGVAQNEIKALKGTKFLKDKAVVEVMTSDEDDSKVQNPNRGQSPFTKNLN</sequence>
<reference evidence="2 3" key="1">
    <citation type="journal article" date="2022" name="Nat. Plants">
        <title>Genomes of leafy and leafless Platanthera orchids illuminate the evolution of mycoheterotrophy.</title>
        <authorList>
            <person name="Li M.H."/>
            <person name="Liu K.W."/>
            <person name="Li Z."/>
            <person name="Lu H.C."/>
            <person name="Ye Q.L."/>
            <person name="Zhang D."/>
            <person name="Wang J.Y."/>
            <person name="Li Y.F."/>
            <person name="Zhong Z.M."/>
            <person name="Liu X."/>
            <person name="Yu X."/>
            <person name="Liu D.K."/>
            <person name="Tu X.D."/>
            <person name="Liu B."/>
            <person name="Hao Y."/>
            <person name="Liao X.Y."/>
            <person name="Jiang Y.T."/>
            <person name="Sun W.H."/>
            <person name="Chen J."/>
            <person name="Chen Y.Q."/>
            <person name="Ai Y."/>
            <person name="Zhai J.W."/>
            <person name="Wu S.S."/>
            <person name="Zhou Z."/>
            <person name="Hsiao Y.Y."/>
            <person name="Wu W.L."/>
            <person name="Chen Y.Y."/>
            <person name="Lin Y.F."/>
            <person name="Hsu J.L."/>
            <person name="Li C.Y."/>
            <person name="Wang Z.W."/>
            <person name="Zhao X."/>
            <person name="Zhong W.Y."/>
            <person name="Ma X.K."/>
            <person name="Ma L."/>
            <person name="Huang J."/>
            <person name="Chen G.Z."/>
            <person name="Huang M.Z."/>
            <person name="Huang L."/>
            <person name="Peng D.H."/>
            <person name="Luo Y.B."/>
            <person name="Zou S.Q."/>
            <person name="Chen S.P."/>
            <person name="Lan S."/>
            <person name="Tsai W.C."/>
            <person name="Van de Peer Y."/>
            <person name="Liu Z.J."/>
        </authorList>
    </citation>
    <scope>NUCLEOTIDE SEQUENCE [LARGE SCALE GENOMIC DNA]</scope>
    <source>
        <strain evidence="2">Lor288</strain>
    </source>
</reference>
<evidence type="ECO:0000313" key="2">
    <source>
        <dbReference type="EMBL" id="KAK8962041.1"/>
    </source>
</evidence>
<proteinExistence type="predicted"/>
<feature type="compositionally biased region" description="Polar residues" evidence="1">
    <location>
        <begin position="87"/>
        <end position="102"/>
    </location>
</feature>
<keyword evidence="3" id="KW-1185">Reference proteome</keyword>
<organism evidence="2 3">
    <name type="scientific">Platanthera guangdongensis</name>
    <dbReference type="NCBI Taxonomy" id="2320717"/>
    <lineage>
        <taxon>Eukaryota</taxon>
        <taxon>Viridiplantae</taxon>
        <taxon>Streptophyta</taxon>
        <taxon>Embryophyta</taxon>
        <taxon>Tracheophyta</taxon>
        <taxon>Spermatophyta</taxon>
        <taxon>Magnoliopsida</taxon>
        <taxon>Liliopsida</taxon>
        <taxon>Asparagales</taxon>
        <taxon>Orchidaceae</taxon>
        <taxon>Orchidoideae</taxon>
        <taxon>Orchideae</taxon>
        <taxon>Orchidinae</taxon>
        <taxon>Platanthera</taxon>
    </lineage>
</organism>